<reference evidence="12 13" key="1">
    <citation type="submission" date="2024-10" db="EMBL/GenBank/DDBJ databases">
        <title>The Natural Products Discovery Center: Release of the First 8490 Sequenced Strains for Exploring Actinobacteria Biosynthetic Diversity.</title>
        <authorList>
            <person name="Kalkreuter E."/>
            <person name="Kautsar S.A."/>
            <person name="Yang D."/>
            <person name="Bader C.D."/>
            <person name="Teijaro C.N."/>
            <person name="Fluegel L."/>
            <person name="Davis C.M."/>
            <person name="Simpson J.R."/>
            <person name="Lauterbach L."/>
            <person name="Steele A.D."/>
            <person name="Gui C."/>
            <person name="Meng S."/>
            <person name="Li G."/>
            <person name="Viehrig K."/>
            <person name="Ye F."/>
            <person name="Su P."/>
            <person name="Kiefer A.F."/>
            <person name="Nichols A."/>
            <person name="Cepeda A.J."/>
            <person name="Yan W."/>
            <person name="Fan B."/>
            <person name="Jiang Y."/>
            <person name="Adhikari A."/>
            <person name="Zheng C.-J."/>
            <person name="Schuster L."/>
            <person name="Cowan T.M."/>
            <person name="Smanski M.J."/>
            <person name="Chevrette M.G."/>
            <person name="De Carvalho L.P.S."/>
            <person name="Shen B."/>
        </authorList>
    </citation>
    <scope>NUCLEOTIDE SEQUENCE [LARGE SCALE GENOMIC DNA]</scope>
    <source>
        <strain evidence="12 13">NPDC002173</strain>
    </source>
</reference>
<name>A0ABW6SQ09_9ACTN</name>
<keyword evidence="6 12" id="KW-0418">Kinase</keyword>
<dbReference type="SUPFAM" id="SSF55874">
    <property type="entry name" value="ATPase domain of HSP90 chaperone/DNA topoisomerase II/histidine kinase"/>
    <property type="match status" value="1"/>
</dbReference>
<dbReference type="Pfam" id="PF07730">
    <property type="entry name" value="HisKA_3"/>
    <property type="match status" value="1"/>
</dbReference>
<organism evidence="12 13">
    <name type="scientific">Microtetraspora malaysiensis</name>
    <dbReference type="NCBI Taxonomy" id="161358"/>
    <lineage>
        <taxon>Bacteria</taxon>
        <taxon>Bacillati</taxon>
        <taxon>Actinomycetota</taxon>
        <taxon>Actinomycetes</taxon>
        <taxon>Streptosporangiales</taxon>
        <taxon>Streptosporangiaceae</taxon>
        <taxon>Microtetraspora</taxon>
    </lineage>
</organism>
<protein>
    <recommendedName>
        <fullName evidence="2">histidine kinase</fullName>
        <ecNumber evidence="2">2.7.13.3</ecNumber>
    </recommendedName>
</protein>
<keyword evidence="9" id="KW-0472">Membrane</keyword>
<feature type="transmembrane region" description="Helical" evidence="9">
    <location>
        <begin position="76"/>
        <end position="94"/>
    </location>
</feature>
<evidence type="ECO:0000259" key="10">
    <source>
        <dbReference type="Pfam" id="PF02518"/>
    </source>
</evidence>
<evidence type="ECO:0000256" key="3">
    <source>
        <dbReference type="ARBA" id="ARBA00022553"/>
    </source>
</evidence>
<evidence type="ECO:0000256" key="1">
    <source>
        <dbReference type="ARBA" id="ARBA00000085"/>
    </source>
</evidence>
<evidence type="ECO:0000313" key="12">
    <source>
        <dbReference type="EMBL" id="MFF3665850.1"/>
    </source>
</evidence>
<dbReference type="EMBL" id="JBIASD010000005">
    <property type="protein sequence ID" value="MFF3665850.1"/>
    <property type="molecule type" value="Genomic_DNA"/>
</dbReference>
<evidence type="ECO:0000256" key="8">
    <source>
        <dbReference type="ARBA" id="ARBA00023012"/>
    </source>
</evidence>
<dbReference type="InterPro" id="IPR036890">
    <property type="entry name" value="HATPase_C_sf"/>
</dbReference>
<evidence type="ECO:0000256" key="9">
    <source>
        <dbReference type="SAM" id="Phobius"/>
    </source>
</evidence>
<feature type="transmembrane region" description="Helical" evidence="9">
    <location>
        <begin position="35"/>
        <end position="56"/>
    </location>
</feature>
<evidence type="ECO:0000256" key="6">
    <source>
        <dbReference type="ARBA" id="ARBA00022777"/>
    </source>
</evidence>
<dbReference type="PANTHER" id="PTHR24421:SF10">
    <property type="entry name" value="NITRATE_NITRITE SENSOR PROTEIN NARQ"/>
    <property type="match status" value="1"/>
</dbReference>
<evidence type="ECO:0000259" key="11">
    <source>
        <dbReference type="Pfam" id="PF07730"/>
    </source>
</evidence>
<feature type="transmembrane region" description="Helical" evidence="9">
    <location>
        <begin position="6"/>
        <end position="28"/>
    </location>
</feature>
<accession>A0ABW6SQ09</accession>
<keyword evidence="8" id="KW-0902">Two-component regulatory system</keyword>
<evidence type="ECO:0000256" key="7">
    <source>
        <dbReference type="ARBA" id="ARBA00022840"/>
    </source>
</evidence>
<sequence length="363" mass="37884">MRVPAWDVAAAVMLSAFMVAVSAAARVVQPEARPVTTLGVALLVLSGAALAVRRVAPLVSFTLAVGAAAAYLGMRFAGWPVYLGAFAGLLVLVSEVGRTRLWVPLAAVGGAAIAVVTGPPEGWDPVRMLTVAAVWTVVAVVAARFAHTRRRLMEREAAARVVQERLRIARELHDVLSHSLASISLQAGVGLHLVDRQPEQAREALRGIRQISTDALAQARAALAVVRTPGEEAAPGLADLEELIATVRASGLSVEADIDLDDRAVPEVIGSTAYRVVQEALTNVMRHAGDGAHARARLRCVDGWLEIDVTDDGVSATGPVGPPGHGLRGMAERVSAVGGTMRAGATPGSGFTLHARLPLRGTE</sequence>
<comment type="caution">
    <text evidence="12">The sequence shown here is derived from an EMBL/GenBank/DDBJ whole genome shotgun (WGS) entry which is preliminary data.</text>
</comment>
<comment type="catalytic activity">
    <reaction evidence="1">
        <text>ATP + protein L-histidine = ADP + protein N-phospho-L-histidine.</text>
        <dbReference type="EC" id="2.7.13.3"/>
    </reaction>
</comment>
<feature type="domain" description="Histidine kinase/HSP90-like ATPase" evidence="10">
    <location>
        <begin position="273"/>
        <end position="360"/>
    </location>
</feature>
<proteinExistence type="predicted"/>
<keyword evidence="9" id="KW-1133">Transmembrane helix</keyword>
<keyword evidence="13" id="KW-1185">Reference proteome</keyword>
<feature type="transmembrane region" description="Helical" evidence="9">
    <location>
        <begin position="126"/>
        <end position="146"/>
    </location>
</feature>
<evidence type="ECO:0000256" key="5">
    <source>
        <dbReference type="ARBA" id="ARBA00022741"/>
    </source>
</evidence>
<feature type="domain" description="Signal transduction histidine kinase subgroup 3 dimerisation and phosphoacceptor" evidence="11">
    <location>
        <begin position="164"/>
        <end position="230"/>
    </location>
</feature>
<dbReference type="RefSeq" id="WP_387410047.1">
    <property type="nucleotide sequence ID" value="NZ_JBIASD010000005.1"/>
</dbReference>
<dbReference type="InterPro" id="IPR011712">
    <property type="entry name" value="Sig_transdc_His_kin_sub3_dim/P"/>
</dbReference>
<keyword evidence="4" id="KW-0808">Transferase</keyword>
<dbReference type="Gene3D" id="1.20.5.1930">
    <property type="match status" value="1"/>
</dbReference>
<keyword evidence="5" id="KW-0547">Nucleotide-binding</keyword>
<dbReference type="CDD" id="cd16917">
    <property type="entry name" value="HATPase_UhpB-NarQ-NarX-like"/>
    <property type="match status" value="1"/>
</dbReference>
<evidence type="ECO:0000256" key="4">
    <source>
        <dbReference type="ARBA" id="ARBA00022679"/>
    </source>
</evidence>
<dbReference type="Gene3D" id="3.30.565.10">
    <property type="entry name" value="Histidine kinase-like ATPase, C-terminal domain"/>
    <property type="match status" value="1"/>
</dbReference>
<dbReference type="Proteomes" id="UP001602013">
    <property type="component" value="Unassembled WGS sequence"/>
</dbReference>
<feature type="transmembrane region" description="Helical" evidence="9">
    <location>
        <begin position="101"/>
        <end position="120"/>
    </location>
</feature>
<dbReference type="InterPro" id="IPR003594">
    <property type="entry name" value="HATPase_dom"/>
</dbReference>
<dbReference type="PANTHER" id="PTHR24421">
    <property type="entry name" value="NITRATE/NITRITE SENSOR PROTEIN NARX-RELATED"/>
    <property type="match status" value="1"/>
</dbReference>
<evidence type="ECO:0000313" key="13">
    <source>
        <dbReference type="Proteomes" id="UP001602013"/>
    </source>
</evidence>
<dbReference type="EC" id="2.7.13.3" evidence="2"/>
<dbReference type="InterPro" id="IPR050482">
    <property type="entry name" value="Sensor_HK_TwoCompSys"/>
</dbReference>
<keyword evidence="9" id="KW-0812">Transmembrane</keyword>
<keyword evidence="3" id="KW-0597">Phosphoprotein</keyword>
<evidence type="ECO:0000256" key="2">
    <source>
        <dbReference type="ARBA" id="ARBA00012438"/>
    </source>
</evidence>
<dbReference type="Pfam" id="PF02518">
    <property type="entry name" value="HATPase_c"/>
    <property type="match status" value="1"/>
</dbReference>
<keyword evidence="7" id="KW-0067">ATP-binding</keyword>
<gene>
    <name evidence="12" type="ORF">ACFYXI_09675</name>
</gene>
<dbReference type="GO" id="GO:0016301">
    <property type="term" value="F:kinase activity"/>
    <property type="evidence" value="ECO:0007669"/>
    <property type="project" value="UniProtKB-KW"/>
</dbReference>